<accession>A0A1W1W0A7</accession>
<dbReference type="RefSeq" id="WP_084666325.1">
    <property type="nucleotide sequence ID" value="NZ_LT838272.1"/>
</dbReference>
<gene>
    <name evidence="2" type="ORF">SAMN00808754_2643</name>
</gene>
<reference evidence="2 3" key="1">
    <citation type="submission" date="2017-04" db="EMBL/GenBank/DDBJ databases">
        <authorList>
            <person name="Afonso C.L."/>
            <person name="Miller P.J."/>
            <person name="Scott M.A."/>
            <person name="Spackman E."/>
            <person name="Goraichik I."/>
            <person name="Dimitrov K.M."/>
            <person name="Suarez D.L."/>
            <person name="Swayne D.E."/>
        </authorList>
    </citation>
    <scope>NUCLEOTIDE SEQUENCE [LARGE SCALE GENOMIC DNA]</scope>
    <source>
        <strain evidence="2 3">ToBE</strain>
    </source>
</reference>
<dbReference type="AlphaFoldDB" id="A0A1W1W0A7"/>
<keyword evidence="3" id="KW-1185">Reference proteome</keyword>
<proteinExistence type="predicted"/>
<evidence type="ECO:0000313" key="3">
    <source>
        <dbReference type="Proteomes" id="UP000192569"/>
    </source>
</evidence>
<dbReference type="Pfam" id="PF16258">
    <property type="entry name" value="DUF4912"/>
    <property type="match status" value="1"/>
</dbReference>
<sequence length="143" mass="16250">MEDFCALSNDLVCLPQDPQTIFVYWIFTPQRIKALQEFLAKLKPEAKLSLRLRCPSSPSLEQEIILSSWEKGSHYFRLIDPHLVYCLELGVRTLEGDFVVFTRSSEIKLGPLEGEKSALFPAGEKESSQEPPYPLPSSFSLRS</sequence>
<organism evidence="2 3">
    <name type="scientific">Thermanaeromonas toyohensis ToBE</name>
    <dbReference type="NCBI Taxonomy" id="698762"/>
    <lineage>
        <taxon>Bacteria</taxon>
        <taxon>Bacillati</taxon>
        <taxon>Bacillota</taxon>
        <taxon>Clostridia</taxon>
        <taxon>Neomoorellales</taxon>
        <taxon>Neomoorellaceae</taxon>
        <taxon>Thermanaeromonas</taxon>
    </lineage>
</organism>
<evidence type="ECO:0008006" key="4">
    <source>
        <dbReference type="Google" id="ProtNLM"/>
    </source>
</evidence>
<dbReference type="Proteomes" id="UP000192569">
    <property type="component" value="Chromosome I"/>
</dbReference>
<evidence type="ECO:0000256" key="1">
    <source>
        <dbReference type="SAM" id="MobiDB-lite"/>
    </source>
</evidence>
<protein>
    <recommendedName>
        <fullName evidence="4">DUF4912 domain-containing protein</fullName>
    </recommendedName>
</protein>
<dbReference type="STRING" id="698762.SAMN00808754_2643"/>
<dbReference type="OrthoDB" id="1724738at2"/>
<dbReference type="EMBL" id="LT838272">
    <property type="protein sequence ID" value="SMB98943.1"/>
    <property type="molecule type" value="Genomic_DNA"/>
</dbReference>
<feature type="region of interest" description="Disordered" evidence="1">
    <location>
        <begin position="120"/>
        <end position="143"/>
    </location>
</feature>
<dbReference type="InterPro" id="IPR032585">
    <property type="entry name" value="DUF4912"/>
</dbReference>
<name>A0A1W1W0A7_9FIRM</name>
<evidence type="ECO:0000313" key="2">
    <source>
        <dbReference type="EMBL" id="SMB98943.1"/>
    </source>
</evidence>